<protein>
    <submittedName>
        <fullName evidence="2 3">Uncharacterized protein</fullName>
    </submittedName>
</protein>
<reference evidence="3" key="4">
    <citation type="journal article" date="2015" name="G3 (Bethesda)">
        <title>Genome sequences of three phytopathogenic species of the Magnaporthaceae family of fungi.</title>
        <authorList>
            <person name="Okagaki L.H."/>
            <person name="Nunes C.C."/>
            <person name="Sailsbery J."/>
            <person name="Clay B."/>
            <person name="Brown D."/>
            <person name="John T."/>
            <person name="Oh Y."/>
            <person name="Young N."/>
            <person name="Fitzgerald M."/>
            <person name="Haas B.J."/>
            <person name="Zeng Q."/>
            <person name="Young S."/>
            <person name="Adiconis X."/>
            <person name="Fan L."/>
            <person name="Levin J.Z."/>
            <person name="Mitchell T.K."/>
            <person name="Okubara P.A."/>
            <person name="Farman M.L."/>
            <person name="Kohn L.M."/>
            <person name="Birren B."/>
            <person name="Ma L.-J."/>
            <person name="Dean R.A."/>
        </authorList>
    </citation>
    <scope>NUCLEOTIDE SEQUENCE</scope>
    <source>
        <strain evidence="3">R3-111a-1</strain>
    </source>
</reference>
<dbReference type="GeneID" id="20350490"/>
<evidence type="ECO:0000256" key="1">
    <source>
        <dbReference type="SAM" id="MobiDB-lite"/>
    </source>
</evidence>
<sequence length="74" mass="8058">MSEGGSFPEWCAPAFSNERGGAGSRPGVGGGEGVTPADWGRKEHWTWQVRDRARESAPEAGPIERAQARQRKHL</sequence>
<organism evidence="2">
    <name type="scientific">Gaeumannomyces tritici (strain R3-111a-1)</name>
    <name type="common">Wheat and barley take-all root rot fungus</name>
    <name type="synonym">Gaeumannomyces graminis var. tritici</name>
    <dbReference type="NCBI Taxonomy" id="644352"/>
    <lineage>
        <taxon>Eukaryota</taxon>
        <taxon>Fungi</taxon>
        <taxon>Dikarya</taxon>
        <taxon>Ascomycota</taxon>
        <taxon>Pezizomycotina</taxon>
        <taxon>Sordariomycetes</taxon>
        <taxon>Sordariomycetidae</taxon>
        <taxon>Magnaporthales</taxon>
        <taxon>Magnaporthaceae</taxon>
        <taxon>Gaeumannomyces</taxon>
    </lineage>
</organism>
<evidence type="ECO:0000313" key="2">
    <source>
        <dbReference type="EMBL" id="EJT73183.1"/>
    </source>
</evidence>
<name>J3P948_GAET3</name>
<proteinExistence type="predicted"/>
<dbReference type="VEuPathDB" id="FungiDB:GGTG_10032"/>
<dbReference type="AlphaFoldDB" id="J3P948"/>
<dbReference type="RefSeq" id="XP_009226157.1">
    <property type="nucleotide sequence ID" value="XM_009227893.1"/>
</dbReference>
<evidence type="ECO:0000313" key="3">
    <source>
        <dbReference type="EnsemblFungi" id="EJT73183"/>
    </source>
</evidence>
<keyword evidence="4" id="KW-1185">Reference proteome</keyword>
<reference evidence="3" key="5">
    <citation type="submission" date="2018-04" db="UniProtKB">
        <authorList>
            <consortium name="EnsemblFungi"/>
        </authorList>
    </citation>
    <scope>IDENTIFICATION</scope>
    <source>
        <strain evidence="3">R3-111a-1</strain>
    </source>
</reference>
<reference evidence="2" key="2">
    <citation type="submission" date="2010-07" db="EMBL/GenBank/DDBJ databases">
        <authorList>
            <consortium name="The Broad Institute Genome Sequencing Platform"/>
            <consortium name="Broad Institute Genome Sequencing Center for Infectious Disease"/>
            <person name="Ma L.-J."/>
            <person name="Dead R."/>
            <person name="Young S."/>
            <person name="Zeng Q."/>
            <person name="Koehrsen M."/>
            <person name="Alvarado L."/>
            <person name="Berlin A."/>
            <person name="Chapman S.B."/>
            <person name="Chen Z."/>
            <person name="Freedman E."/>
            <person name="Gellesch M."/>
            <person name="Goldberg J."/>
            <person name="Griggs A."/>
            <person name="Gujja S."/>
            <person name="Heilman E.R."/>
            <person name="Heiman D."/>
            <person name="Hepburn T."/>
            <person name="Howarth C."/>
            <person name="Jen D."/>
            <person name="Larson L."/>
            <person name="Mehta T."/>
            <person name="Neiman D."/>
            <person name="Pearson M."/>
            <person name="Roberts A."/>
            <person name="Saif S."/>
            <person name="Shea T."/>
            <person name="Shenoy N."/>
            <person name="Sisk P."/>
            <person name="Stolte C."/>
            <person name="Sykes S."/>
            <person name="Walk T."/>
            <person name="White J."/>
            <person name="Yandava C."/>
            <person name="Haas B."/>
            <person name="Nusbaum C."/>
            <person name="Birren B."/>
        </authorList>
    </citation>
    <scope>NUCLEOTIDE SEQUENCE</scope>
    <source>
        <strain evidence="2">R3-111a-1</strain>
    </source>
</reference>
<gene>
    <name evidence="3" type="primary">20350490</name>
    <name evidence="2" type="ORF">GGTG_10032</name>
</gene>
<dbReference type="HOGENOM" id="CLU_2687977_0_0_1"/>
<reference evidence="2" key="3">
    <citation type="submission" date="2010-09" db="EMBL/GenBank/DDBJ databases">
        <title>Annotation of Gaeumannomyces graminis var. tritici R3-111a-1.</title>
        <authorList>
            <consortium name="The Broad Institute Genome Sequencing Platform"/>
            <person name="Ma L.-J."/>
            <person name="Dead R."/>
            <person name="Young S.K."/>
            <person name="Zeng Q."/>
            <person name="Gargeya S."/>
            <person name="Fitzgerald M."/>
            <person name="Haas B."/>
            <person name="Abouelleil A."/>
            <person name="Alvarado L."/>
            <person name="Arachchi H.M."/>
            <person name="Berlin A."/>
            <person name="Brown A."/>
            <person name="Chapman S.B."/>
            <person name="Chen Z."/>
            <person name="Dunbar C."/>
            <person name="Freedman E."/>
            <person name="Gearin G."/>
            <person name="Gellesch M."/>
            <person name="Goldberg J."/>
            <person name="Griggs A."/>
            <person name="Gujja S."/>
            <person name="Heiman D."/>
            <person name="Howarth C."/>
            <person name="Larson L."/>
            <person name="Lui A."/>
            <person name="MacDonald P.J.P."/>
            <person name="Mehta T."/>
            <person name="Montmayeur A."/>
            <person name="Murphy C."/>
            <person name="Neiman D."/>
            <person name="Pearson M."/>
            <person name="Priest M."/>
            <person name="Roberts A."/>
            <person name="Saif S."/>
            <person name="Shea T."/>
            <person name="Shenoy N."/>
            <person name="Sisk P."/>
            <person name="Stolte C."/>
            <person name="Sykes S."/>
            <person name="Yandava C."/>
            <person name="Wortman J."/>
            <person name="Nusbaum C."/>
            <person name="Birren B."/>
        </authorList>
    </citation>
    <scope>NUCLEOTIDE SEQUENCE</scope>
    <source>
        <strain evidence="2">R3-111a-1</strain>
    </source>
</reference>
<reference evidence="4" key="1">
    <citation type="submission" date="2010-07" db="EMBL/GenBank/DDBJ databases">
        <title>The genome sequence of Gaeumannomyces graminis var. tritici strain R3-111a-1.</title>
        <authorList>
            <consortium name="The Broad Institute Genome Sequencing Platform"/>
            <person name="Ma L.-J."/>
            <person name="Dead R."/>
            <person name="Young S."/>
            <person name="Zeng Q."/>
            <person name="Koehrsen M."/>
            <person name="Alvarado L."/>
            <person name="Berlin A."/>
            <person name="Chapman S.B."/>
            <person name="Chen Z."/>
            <person name="Freedman E."/>
            <person name="Gellesch M."/>
            <person name="Goldberg J."/>
            <person name="Griggs A."/>
            <person name="Gujja S."/>
            <person name="Heilman E.R."/>
            <person name="Heiman D."/>
            <person name="Hepburn T."/>
            <person name="Howarth C."/>
            <person name="Jen D."/>
            <person name="Larson L."/>
            <person name="Mehta T."/>
            <person name="Neiman D."/>
            <person name="Pearson M."/>
            <person name="Roberts A."/>
            <person name="Saif S."/>
            <person name="Shea T."/>
            <person name="Shenoy N."/>
            <person name="Sisk P."/>
            <person name="Stolte C."/>
            <person name="Sykes S."/>
            <person name="Walk T."/>
            <person name="White J."/>
            <person name="Yandava C."/>
            <person name="Haas B."/>
            <person name="Nusbaum C."/>
            <person name="Birren B."/>
        </authorList>
    </citation>
    <scope>NUCLEOTIDE SEQUENCE [LARGE SCALE GENOMIC DNA]</scope>
    <source>
        <strain evidence="4">R3-111a-1</strain>
    </source>
</reference>
<accession>J3P948</accession>
<dbReference type="EnsemblFungi" id="EJT73183">
    <property type="protein sequence ID" value="EJT73183"/>
    <property type="gene ID" value="GGTG_10032"/>
</dbReference>
<feature type="compositionally biased region" description="Gly residues" evidence="1">
    <location>
        <begin position="20"/>
        <end position="33"/>
    </location>
</feature>
<dbReference type="Proteomes" id="UP000006039">
    <property type="component" value="Unassembled WGS sequence"/>
</dbReference>
<dbReference type="EMBL" id="GL385399">
    <property type="protein sequence ID" value="EJT73183.1"/>
    <property type="molecule type" value="Genomic_DNA"/>
</dbReference>
<feature type="compositionally biased region" description="Basic and acidic residues" evidence="1">
    <location>
        <begin position="39"/>
        <end position="57"/>
    </location>
</feature>
<evidence type="ECO:0000313" key="4">
    <source>
        <dbReference type="Proteomes" id="UP000006039"/>
    </source>
</evidence>
<feature type="region of interest" description="Disordered" evidence="1">
    <location>
        <begin position="1"/>
        <end position="74"/>
    </location>
</feature>